<dbReference type="RefSeq" id="WP_267164096.1">
    <property type="nucleotide sequence ID" value="NZ_CP112972.1"/>
</dbReference>
<evidence type="ECO:0000256" key="1">
    <source>
        <dbReference type="ARBA" id="ARBA00022553"/>
    </source>
</evidence>
<evidence type="ECO:0000256" key="2">
    <source>
        <dbReference type="PROSITE-ProRule" id="PRU00169"/>
    </source>
</evidence>
<reference evidence="4 5" key="1">
    <citation type="journal article" date="2019" name="Int. J. Syst. Evol. Microbiol.">
        <title>The Global Catalogue of Microorganisms (GCM) 10K type strain sequencing project: providing services to taxonomists for standard genome sequencing and annotation.</title>
        <authorList>
            <consortium name="The Broad Institute Genomics Platform"/>
            <consortium name="The Broad Institute Genome Sequencing Center for Infectious Disease"/>
            <person name="Wu L."/>
            <person name="Ma J."/>
        </authorList>
    </citation>
    <scope>NUCLEOTIDE SEQUENCE [LARGE SCALE GENOMIC DNA]</scope>
    <source>
        <strain evidence="4 5">JCM 30072</strain>
    </source>
</reference>
<name>A0ABD5W419_9EURY</name>
<dbReference type="EMBL" id="JBHSZI010000001">
    <property type="protein sequence ID" value="MFC7058290.1"/>
    <property type="molecule type" value="Genomic_DNA"/>
</dbReference>
<keyword evidence="1 2" id="KW-0597">Phosphoprotein</keyword>
<feature type="modified residue" description="4-aspartylphosphate" evidence="2">
    <location>
        <position position="56"/>
    </location>
</feature>
<dbReference type="Proteomes" id="UP001596445">
    <property type="component" value="Unassembled WGS sequence"/>
</dbReference>
<dbReference type="InterPro" id="IPR011006">
    <property type="entry name" value="CheY-like_superfamily"/>
</dbReference>
<evidence type="ECO:0000313" key="5">
    <source>
        <dbReference type="Proteomes" id="UP001596445"/>
    </source>
</evidence>
<accession>A0ABD5W419</accession>
<dbReference type="SMART" id="SM00448">
    <property type="entry name" value="REC"/>
    <property type="match status" value="1"/>
</dbReference>
<comment type="caution">
    <text evidence="4">The sequence shown here is derived from an EMBL/GenBank/DDBJ whole genome shotgun (WGS) entry which is preliminary data.</text>
</comment>
<dbReference type="GeneID" id="76630269"/>
<dbReference type="PROSITE" id="PS50110">
    <property type="entry name" value="RESPONSE_REGULATORY"/>
    <property type="match status" value="1"/>
</dbReference>
<evidence type="ECO:0000259" key="3">
    <source>
        <dbReference type="PROSITE" id="PS50110"/>
    </source>
</evidence>
<dbReference type="InterPro" id="IPR050595">
    <property type="entry name" value="Bact_response_regulator"/>
</dbReference>
<dbReference type="PANTHER" id="PTHR44591">
    <property type="entry name" value="STRESS RESPONSE REGULATOR PROTEIN 1"/>
    <property type="match status" value="1"/>
</dbReference>
<evidence type="ECO:0000313" key="4">
    <source>
        <dbReference type="EMBL" id="MFC7058290.1"/>
    </source>
</evidence>
<sequence>MVSRGPITVLIVDDEPEVCATYEMYFEGERFRTRVAEGGPEALLKADDDVDIVLLDRRMPEVSGDEVLAFIRDWNLDCRVIMVTAVNPDASIIEMEFDSYLTKPVSKSELLDTVKQQILFGRYQTLFERYQTETRKHALLAAQEGVDDDELRELTQRREKLRERLEHTVDAFENEKVKETLAELHQQN</sequence>
<dbReference type="InterPro" id="IPR001789">
    <property type="entry name" value="Sig_transdc_resp-reg_receiver"/>
</dbReference>
<proteinExistence type="predicted"/>
<dbReference type="Pfam" id="PF00072">
    <property type="entry name" value="Response_reg"/>
    <property type="match status" value="1"/>
</dbReference>
<dbReference type="PANTHER" id="PTHR44591:SF3">
    <property type="entry name" value="RESPONSE REGULATORY DOMAIN-CONTAINING PROTEIN"/>
    <property type="match status" value="1"/>
</dbReference>
<keyword evidence="5" id="KW-1185">Reference proteome</keyword>
<dbReference type="SUPFAM" id="SSF52172">
    <property type="entry name" value="CheY-like"/>
    <property type="match status" value="1"/>
</dbReference>
<organism evidence="4 5">
    <name type="scientific">Halovenus salina</name>
    <dbReference type="NCBI Taxonomy" id="1510225"/>
    <lineage>
        <taxon>Archaea</taxon>
        <taxon>Methanobacteriati</taxon>
        <taxon>Methanobacteriota</taxon>
        <taxon>Stenosarchaea group</taxon>
        <taxon>Halobacteria</taxon>
        <taxon>Halobacteriales</taxon>
        <taxon>Haloarculaceae</taxon>
        <taxon>Halovenus</taxon>
    </lineage>
</organism>
<dbReference type="Gene3D" id="3.40.50.2300">
    <property type="match status" value="1"/>
</dbReference>
<gene>
    <name evidence="4" type="ORF">ACFQQG_08995</name>
</gene>
<dbReference type="AlphaFoldDB" id="A0ABD5W419"/>
<feature type="domain" description="Response regulatory" evidence="3">
    <location>
        <begin position="8"/>
        <end position="118"/>
    </location>
</feature>
<protein>
    <submittedName>
        <fullName evidence="4">Response regulator transcription factor</fullName>
    </submittedName>
</protein>